<evidence type="ECO:0000313" key="3">
    <source>
        <dbReference type="Proteomes" id="UP000800093"/>
    </source>
</evidence>
<dbReference type="EMBL" id="ML986613">
    <property type="protein sequence ID" value="KAF2264868.1"/>
    <property type="molecule type" value="Genomic_DNA"/>
</dbReference>
<feature type="region of interest" description="Disordered" evidence="1">
    <location>
        <begin position="22"/>
        <end position="74"/>
    </location>
</feature>
<feature type="compositionally biased region" description="Polar residues" evidence="1">
    <location>
        <begin position="56"/>
        <end position="66"/>
    </location>
</feature>
<proteinExistence type="predicted"/>
<reference evidence="3" key="1">
    <citation type="journal article" date="2020" name="Stud. Mycol.">
        <title>101 Dothideomycetes genomes: A test case for predicting lifestyles and emergence of pathogens.</title>
        <authorList>
            <person name="Haridas S."/>
            <person name="Albert R."/>
            <person name="Binder M."/>
            <person name="Bloem J."/>
            <person name="LaButti K."/>
            <person name="Salamov A."/>
            <person name="Andreopoulos B."/>
            <person name="Baker S."/>
            <person name="Barry K."/>
            <person name="Bills G."/>
            <person name="Bluhm B."/>
            <person name="Cannon C."/>
            <person name="Castanera R."/>
            <person name="Culley D."/>
            <person name="Daum C."/>
            <person name="Ezra D."/>
            <person name="Gonzalez J."/>
            <person name="Henrissat B."/>
            <person name="Kuo A."/>
            <person name="Liang C."/>
            <person name="Lipzen A."/>
            <person name="Lutzoni F."/>
            <person name="Magnuson J."/>
            <person name="Mondo S."/>
            <person name="Nolan M."/>
            <person name="Ohm R."/>
            <person name="Pangilinan J."/>
            <person name="Park H.-J."/>
            <person name="Ramirez L."/>
            <person name="Alfaro M."/>
            <person name="Sun H."/>
            <person name="Tritt A."/>
            <person name="Yoshinaga Y."/>
            <person name="Zwiers L.-H."/>
            <person name="Turgeon B."/>
            <person name="Goodwin S."/>
            <person name="Spatafora J."/>
            <person name="Crous P."/>
            <person name="Grigoriev I."/>
        </authorList>
    </citation>
    <scope>NUCLEOTIDE SEQUENCE [LARGE SCALE GENOMIC DNA]</scope>
    <source>
        <strain evidence="3">CBS 304.66</strain>
    </source>
</reference>
<comment type="caution">
    <text evidence="2">The sequence shown here is derived from an EMBL/GenBank/DDBJ whole genome shotgun (WGS) entry which is preliminary data.</text>
</comment>
<name>A0A9P4N4K2_9PLEO</name>
<dbReference type="Proteomes" id="UP000800093">
    <property type="component" value="Unassembled WGS sequence"/>
</dbReference>
<sequence>MSISMSNDKRLKSVLLSSTQTPIHPTTTYLPDPYSIHTTLTGRPNKEKKKVITRQHPLTRSATQSKKMAKSMWD</sequence>
<protein>
    <submittedName>
        <fullName evidence="2">Uncharacterized protein</fullName>
    </submittedName>
</protein>
<gene>
    <name evidence="2" type="ORF">CC78DRAFT_532979</name>
</gene>
<dbReference type="AlphaFoldDB" id="A0A9P4N4K2"/>
<accession>A0A9P4N4K2</accession>
<keyword evidence="3" id="KW-1185">Reference proteome</keyword>
<evidence type="ECO:0000256" key="1">
    <source>
        <dbReference type="SAM" id="MobiDB-lite"/>
    </source>
</evidence>
<organism evidence="2 3">
    <name type="scientific">Lojkania enalia</name>
    <dbReference type="NCBI Taxonomy" id="147567"/>
    <lineage>
        <taxon>Eukaryota</taxon>
        <taxon>Fungi</taxon>
        <taxon>Dikarya</taxon>
        <taxon>Ascomycota</taxon>
        <taxon>Pezizomycotina</taxon>
        <taxon>Dothideomycetes</taxon>
        <taxon>Pleosporomycetidae</taxon>
        <taxon>Pleosporales</taxon>
        <taxon>Pleosporales incertae sedis</taxon>
        <taxon>Lojkania</taxon>
    </lineage>
</organism>
<evidence type="ECO:0000313" key="2">
    <source>
        <dbReference type="EMBL" id="KAF2264868.1"/>
    </source>
</evidence>